<dbReference type="InterPro" id="IPR039555">
    <property type="entry name" value="TraF/TrbB"/>
</dbReference>
<name>A0A2W1L9Y6_9BACL</name>
<dbReference type="Proteomes" id="UP000249522">
    <property type="component" value="Unassembled WGS sequence"/>
</dbReference>
<evidence type="ECO:0000256" key="1">
    <source>
        <dbReference type="SAM" id="Coils"/>
    </source>
</evidence>
<reference evidence="3 4" key="1">
    <citation type="submission" date="2018-06" db="EMBL/GenBank/DDBJ databases">
        <title>Paenibacillus imtechensis sp. nov.</title>
        <authorList>
            <person name="Pinnaka A.K."/>
            <person name="Singh H."/>
            <person name="Kaur M."/>
        </authorList>
    </citation>
    <scope>NUCLEOTIDE SEQUENCE [LARGE SCALE GENOMIC DNA]</scope>
    <source>
        <strain evidence="3 4">SMB1</strain>
    </source>
</reference>
<dbReference type="OrthoDB" id="9792987at2"/>
<sequence>MKRLYYMFIIAAAVVLLSSCSGDAREDSLSTIKNGIVLYHDGSEASVKLLDTLNQLSESDQFNLISVDVTKERGKLDEYEQKNRKMIDQYSEVKELESRLANLKSSVMENEAAGMLNSVMLDYRKALNLVKEPRLSSEQEAEYENLVARLADRQELNKAELKRLLELQKSPRLQIPVYSAYDQDAEPDRLPVMKVVYEGNIRKSFSFGTAPIEDEILNNPEELKWYLKEHAWISNFHESSDGKTIESKLNNKETFIMLVWGNSCPHCHKVMPVLDKLSADTGVKVERIDTFIESNNRKYYELFRSGKYELTEPKWVPTLVYIKNGKQVSAIGAFDWAIDNVNADLGYDIDEQVIKAYLEQIGS</sequence>
<evidence type="ECO:0000313" key="3">
    <source>
        <dbReference type="EMBL" id="PZD97038.1"/>
    </source>
</evidence>
<organism evidence="3 4">
    <name type="scientific">Paenibacillus sambharensis</name>
    <dbReference type="NCBI Taxonomy" id="1803190"/>
    <lineage>
        <taxon>Bacteria</taxon>
        <taxon>Bacillati</taxon>
        <taxon>Bacillota</taxon>
        <taxon>Bacilli</taxon>
        <taxon>Bacillales</taxon>
        <taxon>Paenibacillaceae</taxon>
        <taxon>Paenibacillus</taxon>
    </lineage>
</organism>
<dbReference type="PROSITE" id="PS51257">
    <property type="entry name" value="PROKAR_LIPOPROTEIN"/>
    <property type="match status" value="1"/>
</dbReference>
<gene>
    <name evidence="3" type="ORF">DNH61_04765</name>
</gene>
<dbReference type="RefSeq" id="WP_111145535.1">
    <property type="nucleotide sequence ID" value="NZ_QKRB01000032.1"/>
</dbReference>
<protein>
    <recommendedName>
        <fullName evidence="5">Thioredoxin domain-containing protein</fullName>
    </recommendedName>
</protein>
<proteinExistence type="predicted"/>
<dbReference type="AlphaFoldDB" id="A0A2W1L9Y6"/>
<dbReference type="InterPro" id="IPR036249">
    <property type="entry name" value="Thioredoxin-like_sf"/>
</dbReference>
<keyword evidence="2" id="KW-0732">Signal</keyword>
<dbReference type="SUPFAM" id="SSF52833">
    <property type="entry name" value="Thioredoxin-like"/>
    <property type="match status" value="1"/>
</dbReference>
<feature type="chain" id="PRO_5039362674" description="Thioredoxin domain-containing protein" evidence="2">
    <location>
        <begin position="25"/>
        <end position="363"/>
    </location>
</feature>
<feature type="signal peptide" evidence="2">
    <location>
        <begin position="1"/>
        <end position="24"/>
    </location>
</feature>
<keyword evidence="1" id="KW-0175">Coiled coil</keyword>
<dbReference type="Pfam" id="PF13728">
    <property type="entry name" value="TraF"/>
    <property type="match status" value="1"/>
</dbReference>
<dbReference type="CDD" id="cd02947">
    <property type="entry name" value="TRX_family"/>
    <property type="match status" value="1"/>
</dbReference>
<feature type="coiled-coil region" evidence="1">
    <location>
        <begin position="69"/>
        <end position="113"/>
    </location>
</feature>
<dbReference type="EMBL" id="QKRB01000032">
    <property type="protein sequence ID" value="PZD97038.1"/>
    <property type="molecule type" value="Genomic_DNA"/>
</dbReference>
<evidence type="ECO:0008006" key="5">
    <source>
        <dbReference type="Google" id="ProtNLM"/>
    </source>
</evidence>
<keyword evidence="4" id="KW-1185">Reference proteome</keyword>
<dbReference type="Gene3D" id="3.40.30.10">
    <property type="entry name" value="Glutaredoxin"/>
    <property type="match status" value="1"/>
</dbReference>
<evidence type="ECO:0000256" key="2">
    <source>
        <dbReference type="SAM" id="SignalP"/>
    </source>
</evidence>
<accession>A0A2W1L9Y6</accession>
<comment type="caution">
    <text evidence="3">The sequence shown here is derived from an EMBL/GenBank/DDBJ whole genome shotgun (WGS) entry which is preliminary data.</text>
</comment>
<evidence type="ECO:0000313" key="4">
    <source>
        <dbReference type="Proteomes" id="UP000249522"/>
    </source>
</evidence>